<evidence type="ECO:0000256" key="9">
    <source>
        <dbReference type="ARBA" id="ARBA00023159"/>
    </source>
</evidence>
<dbReference type="GO" id="GO:0000160">
    <property type="term" value="P:phosphorelay signal transduction system"/>
    <property type="evidence" value="ECO:0007669"/>
    <property type="project" value="UniProtKB-KW"/>
</dbReference>
<dbReference type="PANTHER" id="PTHR32071">
    <property type="entry name" value="TRANSCRIPTIONAL REGULATORY PROTEIN"/>
    <property type="match status" value="1"/>
</dbReference>
<dbReference type="InterPro" id="IPR002078">
    <property type="entry name" value="Sigma_54_int"/>
</dbReference>
<dbReference type="PROSITE" id="PS50045">
    <property type="entry name" value="SIGMA54_INTERACT_4"/>
    <property type="match status" value="1"/>
</dbReference>
<evidence type="ECO:0000256" key="5">
    <source>
        <dbReference type="ARBA" id="ARBA00022840"/>
    </source>
</evidence>
<dbReference type="EMBL" id="OUNR01000001">
    <property type="protein sequence ID" value="SPP63169.1"/>
    <property type="molecule type" value="Genomic_DNA"/>
</dbReference>
<dbReference type="Pfam" id="PF02954">
    <property type="entry name" value="HTH_8"/>
    <property type="match status" value="1"/>
</dbReference>
<feature type="domain" description="Sigma-54 factor interaction" evidence="12">
    <location>
        <begin position="140"/>
        <end position="369"/>
    </location>
</feature>
<dbReference type="InterPro" id="IPR027417">
    <property type="entry name" value="P-loop_NTPase"/>
</dbReference>
<dbReference type="SUPFAM" id="SSF52540">
    <property type="entry name" value="P-loop containing nucleoside triphosphate hydrolases"/>
    <property type="match status" value="1"/>
</dbReference>
<evidence type="ECO:0000256" key="6">
    <source>
        <dbReference type="ARBA" id="ARBA00023012"/>
    </source>
</evidence>
<protein>
    <submittedName>
        <fullName evidence="14">Fused DNA-binding response regulator in two-component regulatory system with ZraS: response regulator sigma54 interaction protein</fullName>
    </submittedName>
</protein>
<dbReference type="Pfam" id="PF00158">
    <property type="entry name" value="Sigma54_activat"/>
    <property type="match status" value="1"/>
</dbReference>
<evidence type="ECO:0000256" key="7">
    <source>
        <dbReference type="ARBA" id="ARBA00023015"/>
    </source>
</evidence>
<dbReference type="CDD" id="cd00009">
    <property type="entry name" value="AAA"/>
    <property type="match status" value="1"/>
</dbReference>
<dbReference type="PROSITE" id="PS00676">
    <property type="entry name" value="SIGMA54_INTERACT_2"/>
    <property type="match status" value="1"/>
</dbReference>
<accession>A0A330L1N7</accession>
<dbReference type="GO" id="GO:0043565">
    <property type="term" value="F:sequence-specific DNA binding"/>
    <property type="evidence" value="ECO:0007669"/>
    <property type="project" value="InterPro"/>
</dbReference>
<dbReference type="CDD" id="cd17550">
    <property type="entry name" value="REC_NtrX-like"/>
    <property type="match status" value="1"/>
</dbReference>
<keyword evidence="2" id="KW-0963">Cytoplasm</keyword>
<dbReference type="Gene3D" id="3.40.50.2300">
    <property type="match status" value="1"/>
</dbReference>
<evidence type="ECO:0000256" key="3">
    <source>
        <dbReference type="ARBA" id="ARBA00022553"/>
    </source>
</evidence>
<dbReference type="Proteomes" id="UP000248168">
    <property type="component" value="Unassembled WGS sequence"/>
</dbReference>
<evidence type="ECO:0000256" key="4">
    <source>
        <dbReference type="ARBA" id="ARBA00022741"/>
    </source>
</evidence>
<dbReference type="PROSITE" id="PS50110">
    <property type="entry name" value="RESPONSE_REGULATORY"/>
    <property type="match status" value="1"/>
</dbReference>
<keyword evidence="4" id="KW-0547">Nucleotide-binding</keyword>
<dbReference type="PROSITE" id="PS00688">
    <property type="entry name" value="SIGMA54_INTERACT_3"/>
    <property type="match status" value="1"/>
</dbReference>
<dbReference type="Gene3D" id="3.40.50.300">
    <property type="entry name" value="P-loop containing nucleotide triphosphate hydrolases"/>
    <property type="match status" value="1"/>
</dbReference>
<dbReference type="InterPro" id="IPR025943">
    <property type="entry name" value="Sigma_54_int_dom_ATP-bd_2"/>
</dbReference>
<keyword evidence="6" id="KW-0902">Two-component regulatory system</keyword>
<name>A0A330L1N7_9BACT</name>
<dbReference type="SUPFAM" id="SSF46689">
    <property type="entry name" value="Homeodomain-like"/>
    <property type="match status" value="1"/>
</dbReference>
<keyword evidence="15" id="KW-1185">Reference proteome</keyword>
<keyword evidence="3 11" id="KW-0597">Phosphoprotein</keyword>
<dbReference type="FunFam" id="3.40.50.2300:FF:000018">
    <property type="entry name" value="DNA-binding transcriptional regulator NtrC"/>
    <property type="match status" value="1"/>
</dbReference>
<reference evidence="15" key="1">
    <citation type="submission" date="2018-04" db="EMBL/GenBank/DDBJ databases">
        <authorList>
            <person name="Lucker S."/>
            <person name="Sakoula D."/>
        </authorList>
    </citation>
    <scope>NUCLEOTIDE SEQUENCE [LARGE SCALE GENOMIC DNA]</scope>
</reference>
<dbReference type="FunFam" id="1.10.8.60:FF:000014">
    <property type="entry name" value="DNA-binding transcriptional regulator NtrC"/>
    <property type="match status" value="1"/>
</dbReference>
<dbReference type="InterPro" id="IPR009057">
    <property type="entry name" value="Homeodomain-like_sf"/>
</dbReference>
<gene>
    <name evidence="14" type="primary">zraR</name>
    <name evidence="14" type="ORF">NITLEN_10255</name>
</gene>
<dbReference type="InterPro" id="IPR058031">
    <property type="entry name" value="AAA_lid_NorR"/>
</dbReference>
<evidence type="ECO:0000313" key="15">
    <source>
        <dbReference type="Proteomes" id="UP000248168"/>
    </source>
</evidence>
<dbReference type="GO" id="GO:0005524">
    <property type="term" value="F:ATP binding"/>
    <property type="evidence" value="ECO:0007669"/>
    <property type="project" value="UniProtKB-KW"/>
</dbReference>
<evidence type="ECO:0000259" key="13">
    <source>
        <dbReference type="PROSITE" id="PS50110"/>
    </source>
</evidence>
<dbReference type="Pfam" id="PF25601">
    <property type="entry name" value="AAA_lid_14"/>
    <property type="match status" value="1"/>
</dbReference>
<organism evidence="14 15">
    <name type="scientific">Nitrospira lenta</name>
    <dbReference type="NCBI Taxonomy" id="1436998"/>
    <lineage>
        <taxon>Bacteria</taxon>
        <taxon>Pseudomonadati</taxon>
        <taxon>Nitrospirota</taxon>
        <taxon>Nitrospiria</taxon>
        <taxon>Nitrospirales</taxon>
        <taxon>Nitrospiraceae</taxon>
        <taxon>Nitrospira</taxon>
    </lineage>
</organism>
<evidence type="ECO:0000256" key="8">
    <source>
        <dbReference type="ARBA" id="ARBA00023125"/>
    </source>
</evidence>
<dbReference type="Pfam" id="PF00072">
    <property type="entry name" value="Response_reg"/>
    <property type="match status" value="1"/>
</dbReference>
<evidence type="ECO:0000313" key="14">
    <source>
        <dbReference type="EMBL" id="SPP63169.1"/>
    </source>
</evidence>
<comment type="subcellular location">
    <subcellularLocation>
        <location evidence="1">Cytoplasm</location>
    </subcellularLocation>
</comment>
<dbReference type="SUPFAM" id="SSF52172">
    <property type="entry name" value="CheY-like"/>
    <property type="match status" value="1"/>
</dbReference>
<feature type="modified residue" description="4-aspartylphosphate" evidence="11">
    <location>
        <position position="53"/>
    </location>
</feature>
<proteinExistence type="predicted"/>
<dbReference type="InterPro" id="IPR025944">
    <property type="entry name" value="Sigma_54_int_dom_CS"/>
</dbReference>
<dbReference type="InterPro" id="IPR002197">
    <property type="entry name" value="HTH_Fis"/>
</dbReference>
<keyword evidence="9" id="KW-0010">Activator</keyword>
<dbReference type="InterPro" id="IPR003593">
    <property type="entry name" value="AAA+_ATPase"/>
</dbReference>
<evidence type="ECO:0000256" key="11">
    <source>
        <dbReference type="PROSITE-ProRule" id="PRU00169"/>
    </source>
</evidence>
<feature type="domain" description="Response regulatory" evidence="13">
    <location>
        <begin position="4"/>
        <end position="118"/>
    </location>
</feature>
<evidence type="ECO:0000256" key="10">
    <source>
        <dbReference type="ARBA" id="ARBA00023163"/>
    </source>
</evidence>
<dbReference type="OrthoDB" id="9804019at2"/>
<keyword evidence="10" id="KW-0804">Transcription</keyword>
<dbReference type="Gene3D" id="1.10.10.60">
    <property type="entry name" value="Homeodomain-like"/>
    <property type="match status" value="1"/>
</dbReference>
<keyword evidence="8 14" id="KW-0238">DNA-binding</keyword>
<evidence type="ECO:0000256" key="1">
    <source>
        <dbReference type="ARBA" id="ARBA00004496"/>
    </source>
</evidence>
<dbReference type="GO" id="GO:0005737">
    <property type="term" value="C:cytoplasm"/>
    <property type="evidence" value="ECO:0007669"/>
    <property type="project" value="UniProtKB-SubCell"/>
</dbReference>
<dbReference type="SMART" id="SM00448">
    <property type="entry name" value="REC"/>
    <property type="match status" value="1"/>
</dbReference>
<dbReference type="SMART" id="SM00382">
    <property type="entry name" value="AAA"/>
    <property type="match status" value="1"/>
</dbReference>
<dbReference type="PANTHER" id="PTHR32071:SF17">
    <property type="entry name" value="TRANSCRIPTIONAL REGULATOR (NTRC FAMILY)"/>
    <property type="match status" value="1"/>
</dbReference>
<dbReference type="AlphaFoldDB" id="A0A330L1N7"/>
<dbReference type="FunFam" id="3.40.50.300:FF:000006">
    <property type="entry name" value="DNA-binding transcriptional regulator NtrC"/>
    <property type="match status" value="1"/>
</dbReference>
<keyword evidence="5" id="KW-0067">ATP-binding</keyword>
<dbReference type="GO" id="GO:0006355">
    <property type="term" value="P:regulation of DNA-templated transcription"/>
    <property type="evidence" value="ECO:0007669"/>
    <property type="project" value="InterPro"/>
</dbReference>
<evidence type="ECO:0000256" key="2">
    <source>
        <dbReference type="ARBA" id="ARBA00022490"/>
    </source>
</evidence>
<dbReference type="RefSeq" id="WP_121987743.1">
    <property type="nucleotide sequence ID" value="NZ_OUNR01000001.1"/>
</dbReference>
<dbReference type="InterPro" id="IPR001789">
    <property type="entry name" value="Sig_transdc_resp-reg_receiver"/>
</dbReference>
<dbReference type="Gene3D" id="1.10.8.60">
    <property type="match status" value="1"/>
</dbReference>
<sequence length="464" mass="52075">MSASILIVDDEAAILTSLRSILEDEGYDVSVAGSGIEALKIYTTDPPDLMILDIWMPELDGLETLKRVKEFVPTAQVMMMSGHGSIETAVRAIKLGAYDYIEKPLSLENVTLRVKHALDQYRLEQENRTLKTKVQRKFELVGQSSVMQQLRQLIETAGPTNSRVLIGGENGTGKELVARAIHTHSARVEHPFVAVNCAAIPETLIESELFGHEKGSFTGATSMKRGQFEQADGGTLFLDEIADMSLNTQAKVLRALQEQQFTRVGGGKLMKVDVRVLAASNKDLEKEIAKGTFREDLYYRLNVVPIIVPPLRERREDIPALVRHFMKIHAEEQGLRIKEVTPEAMTVFQQYEWPGNIRELRNLIERLMIMVPGTVIDAPQAAMSLQGRGSSQSAAASAQGNSPLLTKSYDSLRDARNAFEKDYIGRKLREHHWNISRTAEDLQIERSHLHRKIKLLEVEMRPEV</sequence>
<dbReference type="InterPro" id="IPR011006">
    <property type="entry name" value="CheY-like_superfamily"/>
</dbReference>
<keyword evidence="7" id="KW-0805">Transcription regulation</keyword>
<evidence type="ECO:0000259" key="12">
    <source>
        <dbReference type="PROSITE" id="PS50045"/>
    </source>
</evidence>
<dbReference type="InParanoid" id="A0A330L1N7"/>